<evidence type="ECO:0000313" key="1">
    <source>
        <dbReference type="WBParaSite" id="MCU_010391-RA"/>
    </source>
</evidence>
<reference evidence="1" key="1">
    <citation type="submission" date="2019-11" db="UniProtKB">
        <authorList>
            <consortium name="WormBaseParasite"/>
        </authorList>
    </citation>
    <scope>IDENTIFICATION</scope>
</reference>
<accession>A0A5K3FQ85</accession>
<sequence>MNPAVTVRHPSSKSFHKITSQSWNVGGVGSSRVTGNSSGLPYATSDEVCFKHLCCVLCLFTLLSPVAPSSDTGPPLLQHVVSPADPQLFPHSHGLLFWIIFTPASRC</sequence>
<dbReference type="AlphaFoldDB" id="A0A5K3FQ85"/>
<dbReference type="WBParaSite" id="MCU_010391-RA">
    <property type="protein sequence ID" value="MCU_010391-RA"/>
    <property type="gene ID" value="MCU_010391"/>
</dbReference>
<protein>
    <submittedName>
        <fullName evidence="1">Uncharacterized protein</fullName>
    </submittedName>
</protein>
<organism evidence="1">
    <name type="scientific">Mesocestoides corti</name>
    <name type="common">Flatworm</name>
    <dbReference type="NCBI Taxonomy" id="53468"/>
    <lineage>
        <taxon>Eukaryota</taxon>
        <taxon>Metazoa</taxon>
        <taxon>Spiralia</taxon>
        <taxon>Lophotrochozoa</taxon>
        <taxon>Platyhelminthes</taxon>
        <taxon>Cestoda</taxon>
        <taxon>Eucestoda</taxon>
        <taxon>Cyclophyllidea</taxon>
        <taxon>Mesocestoididae</taxon>
        <taxon>Mesocestoides</taxon>
    </lineage>
</organism>
<proteinExistence type="predicted"/>
<name>A0A5K3FQ85_MESCO</name>